<comment type="subcellular location">
    <subcellularLocation>
        <location evidence="1">Nucleus</location>
    </subcellularLocation>
</comment>
<dbReference type="GO" id="GO:0005657">
    <property type="term" value="C:replication fork"/>
    <property type="evidence" value="ECO:0007669"/>
    <property type="project" value="TreeGrafter"/>
</dbReference>
<dbReference type="GO" id="GO:0007131">
    <property type="term" value="P:reciprocal meiotic recombination"/>
    <property type="evidence" value="ECO:0007669"/>
    <property type="project" value="TreeGrafter"/>
</dbReference>
<dbReference type="GO" id="GO:0000723">
    <property type="term" value="P:telomere maintenance"/>
    <property type="evidence" value="ECO:0007669"/>
    <property type="project" value="TreeGrafter"/>
</dbReference>
<dbReference type="GeneID" id="63801592"/>
<evidence type="ECO:0000313" key="5">
    <source>
        <dbReference type="Proteomes" id="UP000193922"/>
    </source>
</evidence>
<organism evidence="4 5">
    <name type="scientific">Linderina pennispora</name>
    <dbReference type="NCBI Taxonomy" id="61395"/>
    <lineage>
        <taxon>Eukaryota</taxon>
        <taxon>Fungi</taxon>
        <taxon>Fungi incertae sedis</taxon>
        <taxon>Zoopagomycota</taxon>
        <taxon>Kickxellomycotina</taxon>
        <taxon>Kickxellomycetes</taxon>
        <taxon>Kickxellales</taxon>
        <taxon>Kickxellaceae</taxon>
        <taxon>Linderina</taxon>
    </lineage>
</organism>
<dbReference type="Gene3D" id="3.40.50.300">
    <property type="entry name" value="P-loop containing nucleotide triphosphate hydrolases"/>
    <property type="match status" value="1"/>
</dbReference>
<protein>
    <submittedName>
        <fullName evidence="4">p-loop containing nucleoside triphosphate hydrolase protein</fullName>
    </submittedName>
</protein>
<dbReference type="GO" id="GO:0005815">
    <property type="term" value="C:microtubule organizing center"/>
    <property type="evidence" value="ECO:0007669"/>
    <property type="project" value="TreeGrafter"/>
</dbReference>
<dbReference type="PANTHER" id="PTHR46457">
    <property type="entry name" value="DNA REPAIR PROTEIN RAD51 HOMOLOG 4"/>
    <property type="match status" value="1"/>
</dbReference>
<dbReference type="InterPro" id="IPR020588">
    <property type="entry name" value="RecA_ATP-bd"/>
</dbReference>
<evidence type="ECO:0000259" key="3">
    <source>
        <dbReference type="PROSITE" id="PS50162"/>
    </source>
</evidence>
<dbReference type="GO" id="GO:0140664">
    <property type="term" value="F:ATP-dependent DNA damage sensor activity"/>
    <property type="evidence" value="ECO:0007669"/>
    <property type="project" value="InterPro"/>
</dbReference>
<dbReference type="GO" id="GO:0003697">
    <property type="term" value="F:single-stranded DNA binding"/>
    <property type="evidence" value="ECO:0007669"/>
    <property type="project" value="TreeGrafter"/>
</dbReference>
<keyword evidence="4" id="KW-0378">Hydrolase</keyword>
<reference evidence="4 5" key="1">
    <citation type="submission" date="2016-07" db="EMBL/GenBank/DDBJ databases">
        <title>Pervasive Adenine N6-methylation of Active Genes in Fungi.</title>
        <authorList>
            <consortium name="DOE Joint Genome Institute"/>
            <person name="Mondo S.J."/>
            <person name="Dannebaum R.O."/>
            <person name="Kuo R.C."/>
            <person name="Labutti K."/>
            <person name="Haridas S."/>
            <person name="Kuo A."/>
            <person name="Salamov A."/>
            <person name="Ahrendt S.R."/>
            <person name="Lipzen A."/>
            <person name="Sullivan W."/>
            <person name="Andreopoulos W.B."/>
            <person name="Clum A."/>
            <person name="Lindquist E."/>
            <person name="Daum C."/>
            <person name="Ramamoorthy G.K."/>
            <person name="Gryganskyi A."/>
            <person name="Culley D."/>
            <person name="Magnuson J.K."/>
            <person name="James T.Y."/>
            <person name="O'Malley M.A."/>
            <person name="Stajich J.E."/>
            <person name="Spatafora J.W."/>
            <person name="Visel A."/>
            <person name="Grigoriev I.V."/>
        </authorList>
    </citation>
    <scope>NUCLEOTIDE SEQUENCE [LARGE SCALE GENOMIC DNA]</scope>
    <source>
        <strain evidence="4 5">ATCC 12442</strain>
    </source>
</reference>
<evidence type="ECO:0000256" key="1">
    <source>
        <dbReference type="ARBA" id="ARBA00004123"/>
    </source>
</evidence>
<gene>
    <name evidence="4" type="ORF">DL89DRAFT_23438</name>
</gene>
<dbReference type="RefSeq" id="XP_040748044.1">
    <property type="nucleotide sequence ID" value="XM_040884944.1"/>
</dbReference>
<dbReference type="InterPro" id="IPR027417">
    <property type="entry name" value="P-loop_NTPase"/>
</dbReference>
<name>A0A1Y1WMT9_9FUNG</name>
<dbReference type="EMBL" id="MCFD01000001">
    <property type="protein sequence ID" value="ORX74833.1"/>
    <property type="molecule type" value="Genomic_DNA"/>
</dbReference>
<dbReference type="GO" id="GO:0005524">
    <property type="term" value="F:ATP binding"/>
    <property type="evidence" value="ECO:0007669"/>
    <property type="project" value="InterPro"/>
</dbReference>
<evidence type="ECO:0000313" key="4">
    <source>
        <dbReference type="EMBL" id="ORX74833.1"/>
    </source>
</evidence>
<dbReference type="GO" id="GO:0033063">
    <property type="term" value="C:Rad51B-Rad51C-Rad51D-XRCC2 complex"/>
    <property type="evidence" value="ECO:0007669"/>
    <property type="project" value="TreeGrafter"/>
</dbReference>
<dbReference type="AlphaFoldDB" id="A0A1Y1WMT9"/>
<keyword evidence="5" id="KW-1185">Reference proteome</keyword>
<dbReference type="InterPro" id="IPR051988">
    <property type="entry name" value="HRR_RAD51_Paralog"/>
</dbReference>
<evidence type="ECO:0000256" key="2">
    <source>
        <dbReference type="ARBA" id="ARBA00023242"/>
    </source>
</evidence>
<keyword evidence="2" id="KW-0539">Nucleus</keyword>
<dbReference type="GO" id="GO:0000724">
    <property type="term" value="P:double-strand break repair via homologous recombination"/>
    <property type="evidence" value="ECO:0007669"/>
    <property type="project" value="TreeGrafter"/>
</dbReference>
<dbReference type="GO" id="GO:0000400">
    <property type="term" value="F:four-way junction DNA binding"/>
    <property type="evidence" value="ECO:0007669"/>
    <property type="project" value="TreeGrafter"/>
</dbReference>
<sequence>MPPLGSAKYIRQATKGLLPLDSCVSALQAIGVLTDFDILLQSDVLSQTPAALHPHIKQLRMIVLDHFASAGATALELQPRLKEPAISSGVAALDSLLLGGLPMGHIMELCGKSGVGKSGLAISFAAHHLLLPEATDNTRRVYYIHTSTLSVWRIQKTLQARLRDLGKKTTGSALQEAMERVTTVECTTIDALLTFLYGFVDMRSTADAESHGSHDLLVIDSIRPLLVSALQKDMDVDVHIHAVGAALRQLCRMIHPPCAALIVNGVSVREQPDGTVSVRPSLGTSWGQVSHTHLLLDQGDMQNADNRRHEGASNCAKVAIHRCWSAHIAHTTTID</sequence>
<dbReference type="GO" id="GO:0042148">
    <property type="term" value="P:DNA strand invasion"/>
    <property type="evidence" value="ECO:0007669"/>
    <property type="project" value="TreeGrafter"/>
</dbReference>
<feature type="domain" description="RecA family profile 1" evidence="3">
    <location>
        <begin position="82"/>
        <end position="335"/>
    </location>
</feature>
<dbReference type="SUPFAM" id="SSF52540">
    <property type="entry name" value="P-loop containing nucleoside triphosphate hydrolases"/>
    <property type="match status" value="1"/>
</dbReference>
<proteinExistence type="predicted"/>
<dbReference type="GO" id="GO:0016787">
    <property type="term" value="F:hydrolase activity"/>
    <property type="evidence" value="ECO:0007669"/>
    <property type="project" value="UniProtKB-KW"/>
</dbReference>
<dbReference type="Pfam" id="PF13481">
    <property type="entry name" value="AAA_25"/>
    <property type="match status" value="1"/>
</dbReference>
<dbReference type="STRING" id="61395.A0A1Y1WMT9"/>
<dbReference type="OrthoDB" id="336321at2759"/>
<dbReference type="Proteomes" id="UP000193922">
    <property type="component" value="Unassembled WGS sequence"/>
</dbReference>
<dbReference type="PROSITE" id="PS50162">
    <property type="entry name" value="RECA_2"/>
    <property type="match status" value="1"/>
</dbReference>
<comment type="caution">
    <text evidence="4">The sequence shown here is derived from an EMBL/GenBank/DDBJ whole genome shotgun (WGS) entry which is preliminary data.</text>
</comment>
<dbReference type="PANTHER" id="PTHR46457:SF1">
    <property type="entry name" value="DNA REPAIR PROTEIN RAD51 HOMOLOG 4"/>
    <property type="match status" value="1"/>
</dbReference>
<accession>A0A1Y1WMT9</accession>